<feature type="non-terminal residue" evidence="4">
    <location>
        <position position="663"/>
    </location>
</feature>
<dbReference type="GO" id="GO:0007035">
    <property type="term" value="P:vacuolar acidification"/>
    <property type="evidence" value="ECO:0007669"/>
    <property type="project" value="TreeGrafter"/>
</dbReference>
<dbReference type="InterPro" id="IPR036322">
    <property type="entry name" value="WD40_repeat_dom_sf"/>
</dbReference>
<organism evidence="4 5">
    <name type="scientific">Paraglomus brasilianum</name>
    <dbReference type="NCBI Taxonomy" id="144538"/>
    <lineage>
        <taxon>Eukaryota</taxon>
        <taxon>Fungi</taxon>
        <taxon>Fungi incertae sedis</taxon>
        <taxon>Mucoromycota</taxon>
        <taxon>Glomeromycotina</taxon>
        <taxon>Glomeromycetes</taxon>
        <taxon>Paraglomerales</taxon>
        <taxon>Paraglomeraceae</taxon>
        <taxon>Paraglomus</taxon>
    </lineage>
</organism>
<dbReference type="AlphaFoldDB" id="A0A9N9H945"/>
<dbReference type="PROSITE" id="PS50082">
    <property type="entry name" value="WD_REPEATS_2"/>
    <property type="match status" value="1"/>
</dbReference>
<keyword evidence="5" id="KW-1185">Reference proteome</keyword>
<dbReference type="OrthoDB" id="342131at2759"/>
<evidence type="ECO:0000256" key="2">
    <source>
        <dbReference type="ARBA" id="ARBA00022737"/>
    </source>
</evidence>
<evidence type="ECO:0000313" key="5">
    <source>
        <dbReference type="Proteomes" id="UP000789739"/>
    </source>
</evidence>
<dbReference type="PANTHER" id="PTHR13950:SF9">
    <property type="entry name" value="RABCONNECTIN-3A"/>
    <property type="match status" value="1"/>
</dbReference>
<dbReference type="InterPro" id="IPR015943">
    <property type="entry name" value="WD40/YVTN_repeat-like_dom_sf"/>
</dbReference>
<evidence type="ECO:0000256" key="1">
    <source>
        <dbReference type="ARBA" id="ARBA00022574"/>
    </source>
</evidence>
<dbReference type="InterPro" id="IPR001680">
    <property type="entry name" value="WD40_rpt"/>
</dbReference>
<dbReference type="SMART" id="SM00320">
    <property type="entry name" value="WD40"/>
    <property type="match status" value="5"/>
</dbReference>
<dbReference type="PROSITE" id="PS50294">
    <property type="entry name" value="WD_REPEATS_REGION"/>
    <property type="match status" value="1"/>
</dbReference>
<feature type="repeat" description="WD" evidence="3">
    <location>
        <begin position="421"/>
        <end position="456"/>
    </location>
</feature>
<keyword evidence="1 3" id="KW-0853">WD repeat</keyword>
<reference evidence="4" key="1">
    <citation type="submission" date="2021-06" db="EMBL/GenBank/DDBJ databases">
        <authorList>
            <person name="Kallberg Y."/>
            <person name="Tangrot J."/>
            <person name="Rosling A."/>
        </authorList>
    </citation>
    <scope>NUCLEOTIDE SEQUENCE</scope>
    <source>
        <strain evidence="4">BR232B</strain>
    </source>
</reference>
<dbReference type="Proteomes" id="UP000789739">
    <property type="component" value="Unassembled WGS sequence"/>
</dbReference>
<proteinExistence type="predicted"/>
<dbReference type="EMBL" id="CAJVPI010003254">
    <property type="protein sequence ID" value="CAG8656299.1"/>
    <property type="molecule type" value="Genomic_DNA"/>
</dbReference>
<accession>A0A9N9H945</accession>
<dbReference type="PANTHER" id="PTHR13950">
    <property type="entry name" value="RABCONNECTIN-RELATED"/>
    <property type="match status" value="1"/>
</dbReference>
<dbReference type="InterPro" id="IPR019775">
    <property type="entry name" value="WD40_repeat_CS"/>
</dbReference>
<comment type="caution">
    <text evidence="4">The sequence shown here is derived from an EMBL/GenBank/DDBJ whole genome shotgun (WGS) entry which is preliminary data.</text>
</comment>
<gene>
    <name evidence="4" type="ORF">PBRASI_LOCUS10536</name>
</gene>
<feature type="non-terminal residue" evidence="4">
    <location>
        <position position="1"/>
    </location>
</feature>
<dbReference type="Gene3D" id="2.130.10.10">
    <property type="entry name" value="YVTN repeat-like/Quinoprotein amine dehydrogenase"/>
    <property type="match status" value="2"/>
</dbReference>
<dbReference type="PROSITE" id="PS00678">
    <property type="entry name" value="WD_REPEATS_1"/>
    <property type="match status" value="1"/>
</dbReference>
<evidence type="ECO:0000313" key="4">
    <source>
        <dbReference type="EMBL" id="CAG8656299.1"/>
    </source>
</evidence>
<dbReference type="SUPFAM" id="SSF50978">
    <property type="entry name" value="WD40 repeat-like"/>
    <property type="match status" value="2"/>
</dbReference>
<sequence length="663" mass="74095">TMYLQQICPGKSNGYVQSLNTALWNNSRYIIFGTADKVVIYDGHFKHLQTICVREFLVDLDTSPECKVISVELSNTHGQLAVTIESNVLIFRPNKQSCQDGTQWTLLAILRHDNPVCCTSWNLNHDKHELWVGGGKISLWKYDMDENTSPWTKEYERGVASNVTLIKVSPDSSLIATVGKYDRMVKIWWQSQNNTRAYEFEYLSHPGAVTNFSWRLGTDEMRTPGQNTLFTMCRDGICRIWSSTNPEEPCVLYIAAVIDPNDEVLSTPIHWIHAAEFVSTVRLALDALEGGDGQNGVGNLVRRLTGLAKNTPDLMYQVQKDGSMIIWAIQNLNAKPRRIVRVLVLLRMAHALFPLDAVYFSGSVSVYHDHSGLKTKSTIFPADLTLIAQSPHGRINCYTINLTDFFDSTRPTTRLYLKHSMTGHHSDVVDITKAPGTDSLASIAKDGEVIVWDTETPRFGARVSQGMVERSPVWLDSKIKLACLLPGGRHLAAYDGSQIILFFCGTVDGHSSQLSALDGYDPEYPLSLLFAFPQMRNGTPSSVSHVAGFSLLDGSIFCWRVEFGDLYVPSIHFISHTRLYSRSSSQLSTITHAVSVNQWAGAYSKCNTYPSDCNPPVLLTCSLRDELHIGDKENLWEVSYRLESGDPDGIWKIKCGPEDKVAL</sequence>
<keyword evidence="2" id="KW-0677">Repeat</keyword>
<protein>
    <submittedName>
        <fullName evidence="4">10182_t:CDS:1</fullName>
    </submittedName>
</protein>
<dbReference type="InterPro" id="IPR052208">
    <property type="entry name" value="DmX-like/RAVE_component"/>
</dbReference>
<name>A0A9N9H945_9GLOM</name>
<dbReference type="GO" id="GO:0043291">
    <property type="term" value="C:RAVE complex"/>
    <property type="evidence" value="ECO:0007669"/>
    <property type="project" value="TreeGrafter"/>
</dbReference>
<evidence type="ECO:0000256" key="3">
    <source>
        <dbReference type="PROSITE-ProRule" id="PRU00221"/>
    </source>
</evidence>